<gene>
    <name evidence="2" type="ORF">GDO81_013370</name>
</gene>
<organism evidence="2 3">
    <name type="scientific">Engystomops pustulosus</name>
    <name type="common">Tungara frog</name>
    <name type="synonym">Physalaemus pustulosus</name>
    <dbReference type="NCBI Taxonomy" id="76066"/>
    <lineage>
        <taxon>Eukaryota</taxon>
        <taxon>Metazoa</taxon>
        <taxon>Chordata</taxon>
        <taxon>Craniata</taxon>
        <taxon>Vertebrata</taxon>
        <taxon>Euteleostomi</taxon>
        <taxon>Amphibia</taxon>
        <taxon>Batrachia</taxon>
        <taxon>Anura</taxon>
        <taxon>Neobatrachia</taxon>
        <taxon>Hyloidea</taxon>
        <taxon>Leptodactylidae</taxon>
        <taxon>Leiuperinae</taxon>
        <taxon>Engystomops</taxon>
    </lineage>
</organism>
<keyword evidence="3" id="KW-1185">Reference proteome</keyword>
<name>A0AAV7B3W4_ENGPU</name>
<evidence type="ECO:0000256" key="1">
    <source>
        <dbReference type="SAM" id="MobiDB-lite"/>
    </source>
</evidence>
<protein>
    <submittedName>
        <fullName evidence="2">Uncharacterized protein</fullName>
    </submittedName>
</protein>
<reference evidence="2" key="1">
    <citation type="thesis" date="2020" institute="ProQuest LLC" country="789 East Eisenhower Parkway, Ann Arbor, MI, USA">
        <title>Comparative Genomics and Chromosome Evolution.</title>
        <authorList>
            <person name="Mudd A.B."/>
        </authorList>
    </citation>
    <scope>NUCLEOTIDE SEQUENCE</scope>
    <source>
        <strain evidence="2">237g6f4</strain>
        <tissue evidence="2">Blood</tissue>
    </source>
</reference>
<evidence type="ECO:0000313" key="2">
    <source>
        <dbReference type="EMBL" id="KAG8566766.1"/>
    </source>
</evidence>
<comment type="caution">
    <text evidence="2">The sequence shown here is derived from an EMBL/GenBank/DDBJ whole genome shotgun (WGS) entry which is preliminary data.</text>
</comment>
<dbReference type="EMBL" id="WNYA01000006">
    <property type="protein sequence ID" value="KAG8566766.1"/>
    <property type="molecule type" value="Genomic_DNA"/>
</dbReference>
<feature type="region of interest" description="Disordered" evidence="1">
    <location>
        <begin position="1"/>
        <end position="29"/>
    </location>
</feature>
<dbReference type="Proteomes" id="UP000824782">
    <property type="component" value="Unassembled WGS sequence"/>
</dbReference>
<sequence length="102" mass="11727">MPESPEPCWIDRSDEPETSEKKKRSSASRWRKRLRSIFCMCRESVEVTPSTPAPNRPSTKDFGCQVTEEELSLGPKVTIIQVKPMDRSYMVEASTQVDEDEF</sequence>
<evidence type="ECO:0000313" key="3">
    <source>
        <dbReference type="Proteomes" id="UP000824782"/>
    </source>
</evidence>
<dbReference type="AlphaFoldDB" id="A0AAV7B3W4"/>
<proteinExistence type="predicted"/>
<accession>A0AAV7B3W4</accession>
<feature type="compositionally biased region" description="Basic and acidic residues" evidence="1">
    <location>
        <begin position="9"/>
        <end position="20"/>
    </location>
</feature>